<feature type="domain" description="Hydroxymethylglutaryl-coenzyme A synthase C-terminal" evidence="6">
    <location>
        <begin position="278"/>
        <end position="336"/>
    </location>
</feature>
<keyword evidence="8" id="KW-1185">Reference proteome</keyword>
<evidence type="ECO:0000256" key="4">
    <source>
        <dbReference type="PIRSR" id="PIRSR611554-2"/>
    </source>
</evidence>
<dbReference type="GO" id="GO:0006084">
    <property type="term" value="P:acetyl-CoA metabolic process"/>
    <property type="evidence" value="ECO:0007669"/>
    <property type="project" value="InterPro"/>
</dbReference>
<evidence type="ECO:0000313" key="7">
    <source>
        <dbReference type="EMBL" id="KFI79163.1"/>
    </source>
</evidence>
<evidence type="ECO:0000256" key="3">
    <source>
        <dbReference type="PIRSR" id="PIRSR611554-1"/>
    </source>
</evidence>
<dbReference type="NCBIfam" id="TIGR01835">
    <property type="entry name" value="HMG-CoA-S_prok"/>
    <property type="match status" value="1"/>
</dbReference>
<dbReference type="Proteomes" id="UP000029082">
    <property type="component" value="Unassembled WGS sequence"/>
</dbReference>
<proteinExistence type="inferred from homology"/>
<sequence>MGGDSDNGMDVMNETGAQVPVGIDRMAWYTPNHFLDLDDLARARDVDPDKYRTGIGQRRMAVPTLDQDIVAMGANAAQRLLDGVDTRRIGLLIMATESGIDQSKASALFVQEILGLGHDMRAIEIKEACYGGTAGLQIAADYVRVHPGRTALVIAADIARYGLRSGGEVTQGAGAVAMLVARSPRLMRLEPESVCRSMSVGDFWRPNYATEAMAKGKYSEQVYLRMVDDIWHASKGRGLTREEGLAALLFHIPFTKMGRKGLRSLETQLDPDVYARLTRRFEAAIVYGRDVGNIYTGSLYLSLISLLANDPTLGEGNRIGLFSYGSGAVAELFFGVLQPGFRSVLDAEGDRVLLEGRQRLSLEGYETIFSRSLVTDGSTQVLEQGDPHAPHRLVRLERHERVYR</sequence>
<dbReference type="eggNOG" id="COG3425">
    <property type="taxonomic scope" value="Bacteria"/>
</dbReference>
<feature type="active site" description="Acyl-thioester intermediate" evidence="3">
    <location>
        <position position="129"/>
    </location>
</feature>
<organism evidence="7 8">
    <name type="scientific">Bifidobacterium mongoliense DSM 21395</name>
    <dbReference type="NCBI Taxonomy" id="1437603"/>
    <lineage>
        <taxon>Bacteria</taxon>
        <taxon>Bacillati</taxon>
        <taxon>Actinomycetota</taxon>
        <taxon>Actinomycetes</taxon>
        <taxon>Bifidobacteriales</taxon>
        <taxon>Bifidobacteriaceae</taxon>
        <taxon>Bifidobacterium</taxon>
    </lineage>
</organism>
<comment type="caution">
    <text evidence="7">The sequence shown here is derived from an EMBL/GenBank/DDBJ whole genome shotgun (WGS) entry which is preliminary data.</text>
</comment>
<dbReference type="EMBL" id="JGZE01000002">
    <property type="protein sequence ID" value="KFI79163.1"/>
    <property type="molecule type" value="Genomic_DNA"/>
</dbReference>
<dbReference type="CDD" id="cd00827">
    <property type="entry name" value="init_cond_enzymes"/>
    <property type="match status" value="1"/>
</dbReference>
<feature type="binding site" evidence="4">
    <location>
        <position position="47"/>
    </location>
    <ligand>
        <name>(3S)-3-hydroxy-3-methylglutaryl-CoA</name>
        <dbReference type="ChEBI" id="CHEBI:43074"/>
    </ligand>
</feature>
<dbReference type="GeneID" id="93094428"/>
<comment type="similarity">
    <text evidence="1">Belongs to the thiolase-like superfamily. HMG-CoA synthase family.</text>
</comment>
<feature type="binding site" evidence="4">
    <location>
        <position position="293"/>
    </location>
    <ligand>
        <name>(3S)-3-hydroxy-3-methylglutaryl-CoA</name>
        <dbReference type="ChEBI" id="CHEBI:43074"/>
    </ligand>
</feature>
<dbReference type="AlphaFoldDB" id="A0A087C7B3"/>
<dbReference type="InterPro" id="IPR013528">
    <property type="entry name" value="HMG_CoA_synth_N"/>
</dbReference>
<dbReference type="SUPFAM" id="SSF53901">
    <property type="entry name" value="Thiolase-like"/>
    <property type="match status" value="2"/>
</dbReference>
<evidence type="ECO:0000313" key="8">
    <source>
        <dbReference type="Proteomes" id="UP000029082"/>
    </source>
</evidence>
<feature type="active site" description="Proton donor/acceptor" evidence="3">
    <location>
        <position position="97"/>
    </location>
</feature>
<dbReference type="InterPro" id="IPR013746">
    <property type="entry name" value="HMG_CoA_synt_C_dom"/>
</dbReference>
<dbReference type="PANTHER" id="PTHR43323:SF2">
    <property type="entry name" value="HYDROXYMETHYLGLUTARYL-COA SYNTHASE"/>
    <property type="match status" value="1"/>
</dbReference>
<gene>
    <name evidence="7" type="ORF">BMON_0360</name>
</gene>
<dbReference type="EC" id="2.3.3.10" evidence="7"/>
<dbReference type="Pfam" id="PF08540">
    <property type="entry name" value="HMG_CoA_synt_C"/>
    <property type="match status" value="1"/>
</dbReference>
<dbReference type="GO" id="GO:0004421">
    <property type="term" value="F:hydroxymethylglutaryl-CoA synthase activity"/>
    <property type="evidence" value="ECO:0007669"/>
    <property type="project" value="UniProtKB-EC"/>
</dbReference>
<feature type="binding site" evidence="4">
    <location>
        <position position="161"/>
    </location>
    <ligand>
        <name>(3S)-3-hydroxy-3-methylglutaryl-CoA</name>
        <dbReference type="ChEBI" id="CHEBI:43074"/>
    </ligand>
</feature>
<dbReference type="InterPro" id="IPR011554">
    <property type="entry name" value="HMG_CoA_synthase_prok"/>
</dbReference>
<feature type="domain" description="Hydroxymethylglutaryl-coenzyme A synthase N-terminal" evidence="5">
    <location>
        <begin position="21"/>
        <end position="181"/>
    </location>
</feature>
<dbReference type="RefSeq" id="WP_202805432.1">
    <property type="nucleotide sequence ID" value="NZ_JDUO01000004.1"/>
</dbReference>
<keyword evidence="7" id="KW-0012">Acyltransferase</keyword>
<feature type="active site" description="Proton donor/acceptor" evidence="3">
    <location>
        <position position="251"/>
    </location>
</feature>
<feature type="binding site" evidence="4">
    <location>
        <position position="260"/>
    </location>
    <ligand>
        <name>(3S)-3-hydroxy-3-methylglutaryl-CoA</name>
        <dbReference type="ChEBI" id="CHEBI:43074"/>
    </ligand>
</feature>
<feature type="binding site" evidence="4">
    <location>
        <position position="166"/>
    </location>
    <ligand>
        <name>substrate</name>
    </ligand>
</feature>
<keyword evidence="2 7" id="KW-0808">Transferase</keyword>
<evidence type="ECO:0000256" key="2">
    <source>
        <dbReference type="ARBA" id="ARBA00022679"/>
    </source>
</evidence>
<reference evidence="7 8" key="1">
    <citation type="submission" date="2014-03" db="EMBL/GenBank/DDBJ databases">
        <title>Genomics of Bifidobacteria.</title>
        <authorList>
            <person name="Ventura M."/>
            <person name="Milani C."/>
            <person name="Lugli G.A."/>
        </authorList>
    </citation>
    <scope>NUCLEOTIDE SEQUENCE [LARGE SCALE GENOMIC DNA]</scope>
    <source>
        <strain evidence="7 8">DSM 21395</strain>
    </source>
</reference>
<dbReference type="Gene3D" id="3.40.47.10">
    <property type="match status" value="2"/>
</dbReference>
<dbReference type="STRING" id="1437603.GCA_000771525_01361"/>
<protein>
    <submittedName>
        <fullName evidence="7">Hydroxymethylglutaryl-CoA synthase</fullName>
        <ecNumber evidence="7">2.3.3.10</ecNumber>
    </submittedName>
</protein>
<dbReference type="InterPro" id="IPR016039">
    <property type="entry name" value="Thiolase-like"/>
</dbReference>
<evidence type="ECO:0000256" key="1">
    <source>
        <dbReference type="ARBA" id="ARBA00007061"/>
    </source>
</evidence>
<dbReference type="Pfam" id="PF01154">
    <property type="entry name" value="HMG_CoA_synt_N"/>
    <property type="match status" value="1"/>
</dbReference>
<accession>A0A087C7B3</accession>
<evidence type="ECO:0000259" key="5">
    <source>
        <dbReference type="Pfam" id="PF01154"/>
    </source>
</evidence>
<name>A0A087C7B3_9BIFI</name>
<dbReference type="PANTHER" id="PTHR43323">
    <property type="entry name" value="3-HYDROXY-3-METHYLGLUTARYL COENZYME A SYNTHASE"/>
    <property type="match status" value="1"/>
</dbReference>
<evidence type="ECO:0000259" key="6">
    <source>
        <dbReference type="Pfam" id="PF08540"/>
    </source>
</evidence>